<dbReference type="EnsemblPlants" id="PGSC0003DMT400085049">
    <property type="protein sequence ID" value="PGSC0003DMT400085049"/>
    <property type="gene ID" value="PGSC0003DMG400034620"/>
</dbReference>
<dbReference type="SUPFAM" id="SSF101148">
    <property type="entry name" value="Plant invertase/pectin methylesterase inhibitor"/>
    <property type="match status" value="1"/>
</dbReference>
<dbReference type="Pfam" id="PF04043">
    <property type="entry name" value="PMEI"/>
    <property type="match status" value="1"/>
</dbReference>
<dbReference type="AlphaFoldDB" id="M1D8M6"/>
<protein>
    <submittedName>
        <fullName evidence="6">Pectinesterase inhibitor</fullName>
    </submittedName>
</protein>
<proteinExistence type="inferred from homology"/>
<dbReference type="PaxDb" id="4113-PGSC0003DMT400085049"/>
<dbReference type="GO" id="GO:0046910">
    <property type="term" value="F:pectinesterase inhibitor activity"/>
    <property type="evidence" value="ECO:0007669"/>
    <property type="project" value="InterPro"/>
</dbReference>
<feature type="domain" description="Pectinesterase inhibitor" evidence="5">
    <location>
        <begin position="5"/>
        <end position="148"/>
    </location>
</feature>
<dbReference type="InParanoid" id="M1D8M6"/>
<keyword evidence="1" id="KW-0732">Signal</keyword>
<dbReference type="SMART" id="SM00856">
    <property type="entry name" value="PMEI"/>
    <property type="match status" value="1"/>
</dbReference>
<dbReference type="InterPro" id="IPR034086">
    <property type="entry name" value="PMEI_plant"/>
</dbReference>
<sequence length="154" mass="16650">MLINVRANLINDVCSKTRNPVICLSALQGDPRSQGANLEGLATISIDLSQKSTRSTYDLVKTLLTQTTDPNLKTRYTSCLENYNDALNNLGELSSFLNSKDYDSLNIHASDDPSTCDDDSFSGPPAESPQLKDASDKVQGLIGIILVISNQLKG</sequence>
<organism evidence="6 7">
    <name type="scientific">Solanum tuberosum</name>
    <name type="common">Potato</name>
    <dbReference type="NCBI Taxonomy" id="4113"/>
    <lineage>
        <taxon>Eukaryota</taxon>
        <taxon>Viridiplantae</taxon>
        <taxon>Streptophyta</taxon>
        <taxon>Embryophyta</taxon>
        <taxon>Tracheophyta</taxon>
        <taxon>Spermatophyta</taxon>
        <taxon>Magnoliopsida</taxon>
        <taxon>eudicotyledons</taxon>
        <taxon>Gunneridae</taxon>
        <taxon>Pentapetalae</taxon>
        <taxon>asterids</taxon>
        <taxon>lamiids</taxon>
        <taxon>Solanales</taxon>
        <taxon>Solanaceae</taxon>
        <taxon>Solanoideae</taxon>
        <taxon>Solaneae</taxon>
        <taxon>Solanum</taxon>
    </lineage>
</organism>
<dbReference type="HOGENOM" id="CLU_033761_9_0_1"/>
<reference evidence="6" key="2">
    <citation type="submission" date="2015-06" db="UniProtKB">
        <authorList>
            <consortium name="EnsemblPlants"/>
        </authorList>
    </citation>
    <scope>IDENTIFICATION</scope>
    <source>
        <strain evidence="6">DM1-3 516 R44</strain>
    </source>
</reference>
<name>M1D8M6_SOLTU</name>
<accession>M1D8M6</accession>
<dbReference type="PANTHER" id="PTHR36710">
    <property type="entry name" value="PECTINESTERASE INHIBITOR-LIKE"/>
    <property type="match status" value="1"/>
</dbReference>
<keyword evidence="2" id="KW-1015">Disulfide bond</keyword>
<evidence type="ECO:0000256" key="1">
    <source>
        <dbReference type="ARBA" id="ARBA00022729"/>
    </source>
</evidence>
<dbReference type="InterPro" id="IPR052421">
    <property type="entry name" value="PCW_Enzyme_Inhibitor"/>
</dbReference>
<dbReference type="PANTHER" id="PTHR36710:SF4">
    <property type="entry name" value="PLANT INVERTASE_PECTIN METHYLESTERASE INHIBITOR SUPERFAMILY PROTEIN"/>
    <property type="match status" value="1"/>
</dbReference>
<dbReference type="FunFam" id="1.20.140.40:FF:000008">
    <property type="entry name" value="Invertase/pectin methylesterase inhibitor family protein"/>
    <property type="match status" value="1"/>
</dbReference>
<dbReference type="GO" id="GO:0004857">
    <property type="term" value="F:enzyme inhibitor activity"/>
    <property type="evidence" value="ECO:0000318"/>
    <property type="project" value="GO_Central"/>
</dbReference>
<evidence type="ECO:0000256" key="3">
    <source>
        <dbReference type="ARBA" id="ARBA00038471"/>
    </source>
</evidence>
<dbReference type="Gramene" id="PGSC0003DMT400085049">
    <property type="protein sequence ID" value="PGSC0003DMT400085049"/>
    <property type="gene ID" value="PGSC0003DMG400034620"/>
</dbReference>
<dbReference type="OMA" id="VLCVQNY"/>
<evidence type="ECO:0000256" key="2">
    <source>
        <dbReference type="ARBA" id="ARBA00023157"/>
    </source>
</evidence>
<dbReference type="SMR" id="M1D8M6"/>
<dbReference type="CDD" id="cd15797">
    <property type="entry name" value="PMEI"/>
    <property type="match status" value="1"/>
</dbReference>
<evidence type="ECO:0000259" key="5">
    <source>
        <dbReference type="SMART" id="SM00856"/>
    </source>
</evidence>
<comment type="similarity">
    <text evidence="3">Belongs to the PMEI family.</text>
</comment>
<dbReference type="GO" id="GO:0009827">
    <property type="term" value="P:plant-type cell wall modification"/>
    <property type="evidence" value="ECO:0000318"/>
    <property type="project" value="GO_Central"/>
</dbReference>
<evidence type="ECO:0000313" key="6">
    <source>
        <dbReference type="EnsemblPlants" id="PGSC0003DMT400085049"/>
    </source>
</evidence>
<dbReference type="InterPro" id="IPR006501">
    <property type="entry name" value="Pectinesterase_inhib_dom"/>
</dbReference>
<dbReference type="InterPro" id="IPR035513">
    <property type="entry name" value="Invertase/methylesterase_inhib"/>
</dbReference>
<evidence type="ECO:0000313" key="7">
    <source>
        <dbReference type="Proteomes" id="UP000011115"/>
    </source>
</evidence>
<keyword evidence="7" id="KW-1185">Reference proteome</keyword>
<dbReference type="NCBIfam" id="TIGR01614">
    <property type="entry name" value="PME_inhib"/>
    <property type="match status" value="1"/>
</dbReference>
<feature type="region of interest" description="Disordered" evidence="4">
    <location>
        <begin position="108"/>
        <end position="134"/>
    </location>
</feature>
<evidence type="ECO:0000256" key="4">
    <source>
        <dbReference type="SAM" id="MobiDB-lite"/>
    </source>
</evidence>
<dbReference type="Proteomes" id="UP000011115">
    <property type="component" value="Unassembled WGS sequence"/>
</dbReference>
<reference evidence="7" key="1">
    <citation type="journal article" date="2011" name="Nature">
        <title>Genome sequence and analysis of the tuber crop potato.</title>
        <authorList>
            <consortium name="The Potato Genome Sequencing Consortium"/>
        </authorList>
    </citation>
    <scope>NUCLEOTIDE SEQUENCE [LARGE SCALE GENOMIC DNA]</scope>
    <source>
        <strain evidence="7">cv. DM1-3 516 R44</strain>
    </source>
</reference>
<dbReference type="GO" id="GO:0009505">
    <property type="term" value="C:plant-type cell wall"/>
    <property type="evidence" value="ECO:0000318"/>
    <property type="project" value="GO_Central"/>
</dbReference>
<dbReference type="FunCoup" id="M1D8M6">
    <property type="interactions" value="16"/>
</dbReference>
<dbReference type="Gene3D" id="1.20.140.40">
    <property type="entry name" value="Invertase/pectin methylesterase inhibitor family protein"/>
    <property type="match status" value="1"/>
</dbReference>
<dbReference type="eggNOG" id="ENOG502S9C3">
    <property type="taxonomic scope" value="Eukaryota"/>
</dbReference>